<protein>
    <submittedName>
        <fullName evidence="1">Uncharacterized protein</fullName>
    </submittedName>
</protein>
<dbReference type="AlphaFoldDB" id="A0A0B7BWL3"/>
<dbReference type="EMBL" id="HACG01050729">
    <property type="protein sequence ID" value="CEK97594.1"/>
    <property type="molecule type" value="Transcribed_RNA"/>
</dbReference>
<evidence type="ECO:0000313" key="1">
    <source>
        <dbReference type="EMBL" id="CEK97594.1"/>
    </source>
</evidence>
<organism evidence="1">
    <name type="scientific">Arion vulgaris</name>
    <dbReference type="NCBI Taxonomy" id="1028688"/>
    <lineage>
        <taxon>Eukaryota</taxon>
        <taxon>Metazoa</taxon>
        <taxon>Spiralia</taxon>
        <taxon>Lophotrochozoa</taxon>
        <taxon>Mollusca</taxon>
        <taxon>Gastropoda</taxon>
        <taxon>Heterobranchia</taxon>
        <taxon>Euthyneura</taxon>
        <taxon>Panpulmonata</taxon>
        <taxon>Eupulmonata</taxon>
        <taxon>Stylommatophora</taxon>
        <taxon>Helicina</taxon>
        <taxon>Arionoidea</taxon>
        <taxon>Arionidae</taxon>
        <taxon>Arion</taxon>
    </lineage>
</organism>
<gene>
    <name evidence="1" type="primary">ORF216305</name>
</gene>
<sequence>LTFSSVLEDTKSFQDFLINNLSLPKDEADAFINSTIHVKEIYHYIFGGKLGLNLQVPLFRHRRSSENNSSVMAALSNFINSSS</sequence>
<reference evidence="1" key="1">
    <citation type="submission" date="2014-12" db="EMBL/GenBank/DDBJ databases">
        <title>Insight into the proteome of Arion vulgaris.</title>
        <authorList>
            <person name="Aradska J."/>
            <person name="Bulat T."/>
            <person name="Smidak R."/>
            <person name="Sarate P."/>
            <person name="Gangsoo J."/>
            <person name="Sialana F."/>
            <person name="Bilban M."/>
            <person name="Lubec G."/>
        </authorList>
    </citation>
    <scope>NUCLEOTIDE SEQUENCE</scope>
    <source>
        <tissue evidence="1">Skin</tissue>
    </source>
</reference>
<proteinExistence type="predicted"/>
<accession>A0A0B7BWL3</accession>
<feature type="non-terminal residue" evidence="1">
    <location>
        <position position="83"/>
    </location>
</feature>
<name>A0A0B7BWL3_9EUPU</name>
<feature type="non-terminal residue" evidence="1">
    <location>
        <position position="1"/>
    </location>
</feature>